<evidence type="ECO:0008006" key="2">
    <source>
        <dbReference type="Google" id="ProtNLM"/>
    </source>
</evidence>
<accession>X1EE68</accession>
<protein>
    <recommendedName>
        <fullName evidence="2">Transposase</fullName>
    </recommendedName>
</protein>
<comment type="caution">
    <text evidence="1">The sequence shown here is derived from an EMBL/GenBank/DDBJ whole genome shotgun (WGS) entry which is preliminary data.</text>
</comment>
<sequence>QKWIYMHNTEITVAKEEGKKDNSKYILTNYLIKHYIELPKFEKTTDFANDLERWVAFFKYEGKSEEIMQKLIQANPIFAKVHECYENFRLNTELMDSYEARQKWIILN</sequence>
<name>X1EE68_9ZZZZ</name>
<reference evidence="1" key="1">
    <citation type="journal article" date="2014" name="Front. Microbiol.">
        <title>High frequency of phylogenetically diverse reductive dehalogenase-homologous genes in deep subseafloor sedimentary metagenomes.</title>
        <authorList>
            <person name="Kawai M."/>
            <person name="Futagami T."/>
            <person name="Toyoda A."/>
            <person name="Takaki Y."/>
            <person name="Nishi S."/>
            <person name="Hori S."/>
            <person name="Arai W."/>
            <person name="Tsubouchi T."/>
            <person name="Morono Y."/>
            <person name="Uchiyama I."/>
            <person name="Ito T."/>
            <person name="Fujiyama A."/>
            <person name="Inagaki F."/>
            <person name="Takami H."/>
        </authorList>
    </citation>
    <scope>NUCLEOTIDE SEQUENCE</scope>
    <source>
        <strain evidence="1">Expedition CK06-06</strain>
    </source>
</reference>
<feature type="non-terminal residue" evidence="1">
    <location>
        <position position="1"/>
    </location>
</feature>
<dbReference type="EMBL" id="BARU01014187">
    <property type="protein sequence ID" value="GAH31581.1"/>
    <property type="molecule type" value="Genomic_DNA"/>
</dbReference>
<proteinExistence type="predicted"/>
<dbReference type="Pfam" id="PF12784">
    <property type="entry name" value="PDDEXK_2"/>
    <property type="match status" value="1"/>
</dbReference>
<evidence type="ECO:0000313" key="1">
    <source>
        <dbReference type="EMBL" id="GAH31581.1"/>
    </source>
</evidence>
<organism evidence="1">
    <name type="scientific">marine sediment metagenome</name>
    <dbReference type="NCBI Taxonomy" id="412755"/>
    <lineage>
        <taxon>unclassified sequences</taxon>
        <taxon>metagenomes</taxon>
        <taxon>ecological metagenomes</taxon>
    </lineage>
</organism>
<gene>
    <name evidence="1" type="ORF">S03H2_25189</name>
</gene>
<dbReference type="AlphaFoldDB" id="X1EE68"/>